<dbReference type="Proteomes" id="UP000540685">
    <property type="component" value="Unassembled WGS sequence"/>
</dbReference>
<protein>
    <submittedName>
        <fullName evidence="1">Uncharacterized protein</fullName>
    </submittedName>
</protein>
<keyword evidence="2" id="KW-1185">Reference proteome</keyword>
<dbReference type="RefSeq" id="WP_260315883.1">
    <property type="nucleotide sequence ID" value="NZ_JACHMP010000001.1"/>
</dbReference>
<evidence type="ECO:0000313" key="2">
    <source>
        <dbReference type="Proteomes" id="UP000540685"/>
    </source>
</evidence>
<reference evidence="1 2" key="1">
    <citation type="submission" date="2020-08" db="EMBL/GenBank/DDBJ databases">
        <title>Sequencing the genomes of 1000 actinobacteria strains.</title>
        <authorList>
            <person name="Klenk H.-P."/>
        </authorList>
    </citation>
    <scope>NUCLEOTIDE SEQUENCE [LARGE SCALE GENOMIC DNA]</scope>
    <source>
        <strain evidence="1 2">DSM 46887</strain>
    </source>
</reference>
<comment type="caution">
    <text evidence="1">The sequence shown here is derived from an EMBL/GenBank/DDBJ whole genome shotgun (WGS) entry which is preliminary data.</text>
</comment>
<gene>
    <name evidence="1" type="ORF">F4562_000510</name>
</gene>
<organism evidence="1 2">
    <name type="scientific">Streptosporangium becharense</name>
    <dbReference type="NCBI Taxonomy" id="1816182"/>
    <lineage>
        <taxon>Bacteria</taxon>
        <taxon>Bacillati</taxon>
        <taxon>Actinomycetota</taxon>
        <taxon>Actinomycetes</taxon>
        <taxon>Streptosporangiales</taxon>
        <taxon>Streptosporangiaceae</taxon>
        <taxon>Streptosporangium</taxon>
    </lineage>
</organism>
<dbReference type="AlphaFoldDB" id="A0A7W9IC63"/>
<dbReference type="EMBL" id="JACHMP010000001">
    <property type="protein sequence ID" value="MBB5817448.1"/>
    <property type="molecule type" value="Genomic_DNA"/>
</dbReference>
<proteinExistence type="predicted"/>
<name>A0A7W9IC63_9ACTN</name>
<evidence type="ECO:0000313" key="1">
    <source>
        <dbReference type="EMBL" id="MBB5817448.1"/>
    </source>
</evidence>
<accession>A0A7W9IC63</accession>
<sequence>MSSTVLSFRAEAALDPGLSAMSTALRAVYAMSAAPVGAGR</sequence>